<sequence length="282" mass="32042">MQCKEGKPLHSFTEYFYIIPNEWANKSNQKYICQACMNAVERDFALQDDSMKITNTKRYCANHLRDCSYFAIKYSPEQIHLILDKNHSTSVSTSSNSLASNYTSVLKKQSTLSQYIGCPLHASKIPKFERLILRATVSVETLVTKNDAASDNDLKLPADIKVTINCDSFWDSLITLHKILHPFCGALDLMQRDKAHLYNWLHNSGAAPELSHVTCQLFGICITTASVERLFSTMGFLHSPLRNKLKEELLIDEEFEEDSDNLDNADIDFLDLEIHPTENQAA</sequence>
<gene>
    <name evidence="1" type="ORF">SPELUC_LOCUS151</name>
</gene>
<reference evidence="1" key="1">
    <citation type="submission" date="2021-06" db="EMBL/GenBank/DDBJ databases">
        <authorList>
            <person name="Kallberg Y."/>
            <person name="Tangrot J."/>
            <person name="Rosling A."/>
        </authorList>
    </citation>
    <scope>NUCLEOTIDE SEQUENCE</scope>
    <source>
        <strain evidence="1">28 12/20/2015</strain>
    </source>
</reference>
<comment type="caution">
    <text evidence="1">The sequence shown here is derived from an EMBL/GenBank/DDBJ whole genome shotgun (WGS) entry which is preliminary data.</text>
</comment>
<name>A0ACA9JX43_9GLOM</name>
<evidence type="ECO:0000313" key="2">
    <source>
        <dbReference type="Proteomes" id="UP000789366"/>
    </source>
</evidence>
<accession>A0ACA9JX43</accession>
<organism evidence="1 2">
    <name type="scientific">Cetraspora pellucida</name>
    <dbReference type="NCBI Taxonomy" id="1433469"/>
    <lineage>
        <taxon>Eukaryota</taxon>
        <taxon>Fungi</taxon>
        <taxon>Fungi incertae sedis</taxon>
        <taxon>Mucoromycota</taxon>
        <taxon>Glomeromycotina</taxon>
        <taxon>Glomeromycetes</taxon>
        <taxon>Diversisporales</taxon>
        <taxon>Gigasporaceae</taxon>
        <taxon>Cetraspora</taxon>
    </lineage>
</organism>
<keyword evidence="2" id="KW-1185">Reference proteome</keyword>
<evidence type="ECO:0000313" key="1">
    <source>
        <dbReference type="EMBL" id="CAG8440629.1"/>
    </source>
</evidence>
<proteinExistence type="predicted"/>
<feature type="non-terminal residue" evidence="1">
    <location>
        <position position="282"/>
    </location>
</feature>
<dbReference type="Proteomes" id="UP000789366">
    <property type="component" value="Unassembled WGS sequence"/>
</dbReference>
<protein>
    <submittedName>
        <fullName evidence="1">13253_t:CDS:1</fullName>
    </submittedName>
</protein>
<dbReference type="EMBL" id="CAJVPW010000038">
    <property type="protein sequence ID" value="CAG8440629.1"/>
    <property type="molecule type" value="Genomic_DNA"/>
</dbReference>